<comment type="caution">
    <text evidence="2">The sequence shown here is derived from an EMBL/GenBank/DDBJ whole genome shotgun (WGS) entry which is preliminary data.</text>
</comment>
<dbReference type="Pfam" id="PF03732">
    <property type="entry name" value="Retrotrans_gag"/>
    <property type="match status" value="1"/>
</dbReference>
<name>A0A0L6UII7_9BASI</name>
<dbReference type="Proteomes" id="UP000037035">
    <property type="component" value="Unassembled WGS sequence"/>
</dbReference>
<keyword evidence="3" id="KW-1185">Reference proteome</keyword>
<feature type="non-terminal residue" evidence="2">
    <location>
        <position position="150"/>
    </location>
</feature>
<reference evidence="2 3" key="1">
    <citation type="submission" date="2015-08" db="EMBL/GenBank/DDBJ databases">
        <title>Next Generation Sequencing and Analysis of the Genome of Puccinia sorghi L Schw, the Causal Agent of Maize Common Rust.</title>
        <authorList>
            <person name="Rochi L."/>
            <person name="Burguener G."/>
            <person name="Darino M."/>
            <person name="Turjanski A."/>
            <person name="Kreff E."/>
            <person name="Dieguez M.J."/>
            <person name="Sacco F."/>
        </authorList>
    </citation>
    <scope>NUCLEOTIDE SEQUENCE [LARGE SCALE GENOMIC DNA]</scope>
    <source>
        <strain evidence="2 3">RO10H11247</strain>
    </source>
</reference>
<sequence length="150" mass="16927">MSSAAATADTRSYGLAYIRSTPLNQIPATSNPMVIAKPQPFDETRGTASKAFVGQIGLHAVTYPGRVPSDTRKVVFTVLFMKDYAATWSQPQLDKVFNGEPVVFNNFLNYFRSRLFDHNPWHRAKVALWNLRQTGTVLAYMQDFNQHART</sequence>
<proteinExistence type="predicted"/>
<dbReference type="VEuPathDB" id="FungiDB:VP01_5743g2"/>
<dbReference type="InterPro" id="IPR005162">
    <property type="entry name" value="Retrotrans_gag_dom"/>
</dbReference>
<protein>
    <recommendedName>
        <fullName evidence="1">Retrotransposon gag domain-containing protein</fullName>
    </recommendedName>
</protein>
<gene>
    <name evidence="2" type="ORF">VP01_5743g2</name>
</gene>
<evidence type="ECO:0000259" key="1">
    <source>
        <dbReference type="Pfam" id="PF03732"/>
    </source>
</evidence>
<evidence type="ECO:0000313" key="2">
    <source>
        <dbReference type="EMBL" id="KNZ48336.1"/>
    </source>
</evidence>
<dbReference type="EMBL" id="LAVV01010989">
    <property type="protein sequence ID" value="KNZ48336.1"/>
    <property type="molecule type" value="Genomic_DNA"/>
</dbReference>
<organism evidence="2 3">
    <name type="scientific">Puccinia sorghi</name>
    <dbReference type="NCBI Taxonomy" id="27349"/>
    <lineage>
        <taxon>Eukaryota</taxon>
        <taxon>Fungi</taxon>
        <taxon>Dikarya</taxon>
        <taxon>Basidiomycota</taxon>
        <taxon>Pucciniomycotina</taxon>
        <taxon>Pucciniomycetes</taxon>
        <taxon>Pucciniales</taxon>
        <taxon>Pucciniaceae</taxon>
        <taxon>Puccinia</taxon>
    </lineage>
</organism>
<dbReference type="AlphaFoldDB" id="A0A0L6UII7"/>
<feature type="domain" description="Retrotransposon gag" evidence="1">
    <location>
        <begin position="77"/>
        <end position="149"/>
    </location>
</feature>
<accession>A0A0L6UII7</accession>
<evidence type="ECO:0000313" key="3">
    <source>
        <dbReference type="Proteomes" id="UP000037035"/>
    </source>
</evidence>